<evidence type="ECO:0000256" key="6">
    <source>
        <dbReference type="ARBA" id="ARBA00022729"/>
    </source>
</evidence>
<comment type="subunit">
    <text evidence="2">Homotrimer.</text>
</comment>
<dbReference type="GO" id="GO:0046930">
    <property type="term" value="C:pore complex"/>
    <property type="evidence" value="ECO:0007669"/>
    <property type="project" value="UniProtKB-KW"/>
</dbReference>
<dbReference type="GO" id="GO:0034220">
    <property type="term" value="P:monoatomic ion transmembrane transport"/>
    <property type="evidence" value="ECO:0007669"/>
    <property type="project" value="InterPro"/>
</dbReference>
<evidence type="ECO:0000256" key="9">
    <source>
        <dbReference type="ARBA" id="ARBA00023136"/>
    </source>
</evidence>
<dbReference type="Pfam" id="PF00267">
    <property type="entry name" value="Porin_1"/>
    <property type="match status" value="1"/>
</dbReference>
<dbReference type="GeneID" id="84020698"/>
<dbReference type="PRINTS" id="PR00182">
    <property type="entry name" value="ECOLNEIPORIN"/>
</dbReference>
<dbReference type="InterPro" id="IPR023614">
    <property type="entry name" value="Porin_dom_sf"/>
</dbReference>
<keyword evidence="8" id="KW-0626">Porin</keyword>
<organism evidence="12 13">
    <name type="scientific">Neisseria cinerea</name>
    <dbReference type="NCBI Taxonomy" id="483"/>
    <lineage>
        <taxon>Bacteria</taxon>
        <taxon>Pseudomonadati</taxon>
        <taxon>Pseudomonadota</taxon>
        <taxon>Betaproteobacteria</taxon>
        <taxon>Neisseriales</taxon>
        <taxon>Neisseriaceae</taxon>
        <taxon>Neisseria</taxon>
    </lineage>
</organism>
<gene>
    <name evidence="12" type="ORF">I6G28_06950</name>
</gene>
<proteinExistence type="predicted"/>
<accession>A0A7T3BKZ3</accession>
<evidence type="ECO:0000256" key="5">
    <source>
        <dbReference type="ARBA" id="ARBA00022692"/>
    </source>
</evidence>
<keyword evidence="3" id="KW-0813">Transport</keyword>
<reference evidence="12 13" key="1">
    <citation type="submission" date="2020-12" db="EMBL/GenBank/DDBJ databases">
        <title>FDA dAtabase for Regulatory Grade micrObial Sequences (FDA-ARGOS): Supporting development and validation of Infectious Disease Dx tests.</title>
        <authorList>
            <person name="Sproer C."/>
            <person name="Gronow S."/>
            <person name="Severitt S."/>
            <person name="Schroder I."/>
            <person name="Tallon L."/>
            <person name="Sadzewicz L."/>
            <person name="Zhao X."/>
            <person name="Boylan J."/>
            <person name="Ott S."/>
            <person name="Bowen H."/>
            <person name="Vavikolanu K."/>
            <person name="Mehta A."/>
            <person name="Aluvathingal J."/>
            <person name="Nadendla S."/>
            <person name="Lowell S."/>
            <person name="Myers T."/>
            <person name="Yan Y."/>
            <person name="Sichtig H."/>
        </authorList>
    </citation>
    <scope>NUCLEOTIDE SEQUENCE [LARGE SCALE GENOMIC DNA]</scope>
    <source>
        <strain evidence="12 13">FDAARGOS_871</strain>
    </source>
</reference>
<evidence type="ECO:0000313" key="13">
    <source>
        <dbReference type="Proteomes" id="UP000594865"/>
    </source>
</evidence>
<dbReference type="CDD" id="cd00342">
    <property type="entry name" value="gram_neg_porins"/>
    <property type="match status" value="1"/>
</dbReference>
<dbReference type="AlphaFoldDB" id="A0A7T3BKZ3"/>
<evidence type="ECO:0000313" key="12">
    <source>
        <dbReference type="EMBL" id="QPT37654.1"/>
    </source>
</evidence>
<keyword evidence="13" id="KW-1185">Reference proteome</keyword>
<name>A0A7T3BKZ3_NEICI</name>
<keyword evidence="10" id="KW-0998">Cell outer membrane</keyword>
<feature type="signal peptide" evidence="11">
    <location>
        <begin position="1"/>
        <end position="19"/>
    </location>
</feature>
<keyword evidence="9" id="KW-0472">Membrane</keyword>
<protein>
    <submittedName>
        <fullName evidence="12">Porin</fullName>
    </submittedName>
</protein>
<comment type="subcellular location">
    <subcellularLocation>
        <location evidence="1">Cell outer membrane</location>
        <topology evidence="1">Multi-pass membrane protein</topology>
    </subcellularLocation>
</comment>
<dbReference type="InterPro" id="IPR033900">
    <property type="entry name" value="Gram_neg_porin_domain"/>
</dbReference>
<dbReference type="PANTHER" id="PTHR34501:SF9">
    <property type="entry name" value="MAJOR OUTER MEMBRANE PROTEIN P.IA"/>
    <property type="match status" value="1"/>
</dbReference>
<evidence type="ECO:0000256" key="4">
    <source>
        <dbReference type="ARBA" id="ARBA00022452"/>
    </source>
</evidence>
<dbReference type="InterPro" id="IPR050298">
    <property type="entry name" value="Gram-neg_bact_OMP"/>
</dbReference>
<keyword evidence="6 11" id="KW-0732">Signal</keyword>
<dbReference type="GO" id="GO:0015288">
    <property type="term" value="F:porin activity"/>
    <property type="evidence" value="ECO:0007669"/>
    <property type="project" value="UniProtKB-KW"/>
</dbReference>
<feature type="chain" id="PRO_5032401237" evidence="11">
    <location>
        <begin position="20"/>
        <end position="370"/>
    </location>
</feature>
<keyword evidence="5" id="KW-0812">Transmembrane</keyword>
<evidence type="ECO:0000256" key="7">
    <source>
        <dbReference type="ARBA" id="ARBA00023065"/>
    </source>
</evidence>
<dbReference type="InterPro" id="IPR001702">
    <property type="entry name" value="Porin_Gram-ve"/>
</dbReference>
<keyword evidence="4" id="KW-1134">Transmembrane beta strand</keyword>
<evidence type="ECO:0000256" key="2">
    <source>
        <dbReference type="ARBA" id="ARBA00011233"/>
    </source>
</evidence>
<dbReference type="Gene3D" id="2.40.160.10">
    <property type="entry name" value="Porin"/>
    <property type="match status" value="1"/>
</dbReference>
<dbReference type="InterPro" id="IPR002299">
    <property type="entry name" value="Porin_Neis"/>
</dbReference>
<dbReference type="Proteomes" id="UP000594865">
    <property type="component" value="Chromosome"/>
</dbReference>
<evidence type="ECO:0000256" key="1">
    <source>
        <dbReference type="ARBA" id="ARBA00004571"/>
    </source>
</evidence>
<dbReference type="EMBL" id="CP065726">
    <property type="protein sequence ID" value="QPT37654.1"/>
    <property type="molecule type" value="Genomic_DNA"/>
</dbReference>
<sequence>MKKSVLAVCLAALPVAAVADVTLYGQVKSGITGGQVKIKGAQGTEKSATSVSIHDNGSRIGFKGSENLGDGLKAVWQVEQKTAISGESQKFATRDSFIGLEGGFGKVRAGHLSSVLNEMDTIDTWLYKNNAAGLGIFTRTGERKVAVRYDSPSFSGFKVTASYSPRDNFDAEDKYKHEKPSKERYTVGASYSNAGFTTNVAYGHYKGAYSQNGASKPAQIAKVESYYNGNNLFVGAGVQYAKGFETANKYLSYFTDGFNTYKGTDITKDAEKNEAVKVVDAAVTLGYKMGNVVPRVSYAHGWAAKGVGTGATYVDKFDQIVVGGDYNFSKRTGLRAQVAHLRVGGNTRFAENQKGKVERTAATLGMIHKF</sequence>
<dbReference type="PRINTS" id="PR00184">
    <property type="entry name" value="NEISSPPORIN"/>
</dbReference>
<evidence type="ECO:0000256" key="8">
    <source>
        <dbReference type="ARBA" id="ARBA00023114"/>
    </source>
</evidence>
<dbReference type="SUPFAM" id="SSF56935">
    <property type="entry name" value="Porins"/>
    <property type="match status" value="1"/>
</dbReference>
<evidence type="ECO:0000256" key="10">
    <source>
        <dbReference type="ARBA" id="ARBA00023237"/>
    </source>
</evidence>
<dbReference type="GO" id="GO:0009279">
    <property type="term" value="C:cell outer membrane"/>
    <property type="evidence" value="ECO:0007669"/>
    <property type="project" value="UniProtKB-SubCell"/>
</dbReference>
<evidence type="ECO:0000256" key="11">
    <source>
        <dbReference type="SAM" id="SignalP"/>
    </source>
</evidence>
<keyword evidence="7" id="KW-0406">Ion transport</keyword>
<dbReference type="RefSeq" id="WP_107996854.1">
    <property type="nucleotide sequence ID" value="NZ_CAUJPM010000002.1"/>
</dbReference>
<evidence type="ECO:0000256" key="3">
    <source>
        <dbReference type="ARBA" id="ARBA00022448"/>
    </source>
</evidence>
<dbReference type="PANTHER" id="PTHR34501">
    <property type="entry name" value="PROTEIN YDDL-RELATED"/>
    <property type="match status" value="1"/>
</dbReference>